<protein>
    <recommendedName>
        <fullName evidence="1">Glutaredoxin-like protein</fullName>
    </recommendedName>
</protein>
<gene>
    <name evidence="2" type="ORF">ZYGR_0BA00560</name>
</gene>
<comment type="caution">
    <text evidence="2">The sequence shown here is derived from an EMBL/GenBank/DDBJ whole genome shotgun (WGS) entry which is preliminary data.</text>
</comment>
<dbReference type="AlphaFoldDB" id="A0A1Q3AKH3"/>
<accession>A0A1Q3AKH3</accession>
<reference evidence="2 3" key="1">
    <citation type="submission" date="2016-08" db="EMBL/GenBank/DDBJ databases">
        <title>Draft genome sequence of allopolyploid Zygosaccharomyces rouxii.</title>
        <authorList>
            <person name="Watanabe J."/>
            <person name="Uehara K."/>
            <person name="Mogi Y."/>
            <person name="Tsukioka Y."/>
        </authorList>
    </citation>
    <scope>NUCLEOTIDE SEQUENCE [LARGE SCALE GENOMIC DNA]</scope>
    <source>
        <strain evidence="2 3">NBRC 110957</strain>
    </source>
</reference>
<dbReference type="PANTHER" id="PTHR33558">
    <property type="entry name" value="GLUTAREDOXIN-LIKE PROTEIN C5ORF63 HOMOLOG"/>
    <property type="match status" value="1"/>
</dbReference>
<dbReference type="InterPro" id="IPR036249">
    <property type="entry name" value="Thioredoxin-like_sf"/>
</dbReference>
<dbReference type="PANTHER" id="PTHR33558:SF1">
    <property type="entry name" value="GLUTAREDOXIN-LIKE PROTEIN C5ORF63 HOMOLOG"/>
    <property type="match status" value="1"/>
</dbReference>
<dbReference type="Proteomes" id="UP000187013">
    <property type="component" value="Unassembled WGS sequence"/>
</dbReference>
<dbReference type="InterPro" id="IPR008554">
    <property type="entry name" value="Glutaredoxin-like"/>
</dbReference>
<proteinExistence type="inferred from homology"/>
<evidence type="ECO:0000313" key="3">
    <source>
        <dbReference type="Proteomes" id="UP000187013"/>
    </source>
</evidence>
<name>A0A1Q3AKH3_ZYGRO</name>
<keyword evidence="1" id="KW-0813">Transport</keyword>
<sequence>MVKMYIRSFHTASRLLSTNAVKATLFSKSKCGLCDNASNVMKKVLKDRPQLDYSVVKIDDPKNQEWWDKYCFDVPVLHIENPAREGSLIKIFHRLEEKDVLDKIKGFE</sequence>
<dbReference type="Pfam" id="PF05768">
    <property type="entry name" value="Glrx-like"/>
    <property type="match status" value="1"/>
</dbReference>
<keyword evidence="1" id="KW-0249">Electron transport</keyword>
<dbReference type="EMBL" id="BDGX01000053">
    <property type="protein sequence ID" value="GAV56150.1"/>
    <property type="molecule type" value="Genomic_DNA"/>
</dbReference>
<dbReference type="OrthoDB" id="429967at2759"/>
<dbReference type="SUPFAM" id="SSF52833">
    <property type="entry name" value="Thioredoxin-like"/>
    <property type="match status" value="1"/>
</dbReference>
<dbReference type="Gene3D" id="3.40.30.10">
    <property type="entry name" value="Glutaredoxin"/>
    <property type="match status" value="1"/>
</dbReference>
<dbReference type="InterPro" id="IPR052565">
    <property type="entry name" value="Glutaredoxin-like_YDR286C"/>
</dbReference>
<evidence type="ECO:0000256" key="1">
    <source>
        <dbReference type="RuleBase" id="RU363082"/>
    </source>
</evidence>
<organism evidence="2 3">
    <name type="scientific">Zygosaccharomyces rouxii</name>
    <dbReference type="NCBI Taxonomy" id="4956"/>
    <lineage>
        <taxon>Eukaryota</taxon>
        <taxon>Fungi</taxon>
        <taxon>Dikarya</taxon>
        <taxon>Ascomycota</taxon>
        <taxon>Saccharomycotina</taxon>
        <taxon>Saccharomycetes</taxon>
        <taxon>Saccharomycetales</taxon>
        <taxon>Saccharomycetaceae</taxon>
        <taxon>Zygosaccharomyces</taxon>
    </lineage>
</organism>
<evidence type="ECO:0000313" key="2">
    <source>
        <dbReference type="EMBL" id="GAV56150.1"/>
    </source>
</evidence>
<comment type="similarity">
    <text evidence="1">Belongs to the glutaredoxin family.</text>
</comment>